<keyword evidence="1" id="KW-0808">Transferase</keyword>
<gene>
    <name evidence="1" type="primary">GATB</name>
    <name evidence="1" type="ORF">CM83_10608</name>
    <name evidence="2" type="ORF">g.1857</name>
</gene>
<name>A0A0A9ZFF0_LYGHE</name>
<dbReference type="GO" id="GO:0016740">
    <property type="term" value="F:transferase activity"/>
    <property type="evidence" value="ECO:0007669"/>
    <property type="project" value="UniProtKB-KW"/>
</dbReference>
<accession>A0A0A9ZFF0</accession>
<organism evidence="1">
    <name type="scientific">Lygus hesperus</name>
    <name type="common">Western plant bug</name>
    <dbReference type="NCBI Taxonomy" id="30085"/>
    <lineage>
        <taxon>Eukaryota</taxon>
        <taxon>Metazoa</taxon>
        <taxon>Ecdysozoa</taxon>
        <taxon>Arthropoda</taxon>
        <taxon>Hexapoda</taxon>
        <taxon>Insecta</taxon>
        <taxon>Pterygota</taxon>
        <taxon>Neoptera</taxon>
        <taxon>Paraneoptera</taxon>
        <taxon>Hemiptera</taxon>
        <taxon>Heteroptera</taxon>
        <taxon>Panheteroptera</taxon>
        <taxon>Cimicomorpha</taxon>
        <taxon>Miridae</taxon>
        <taxon>Mirini</taxon>
        <taxon>Lygus</taxon>
    </lineage>
</organism>
<protein>
    <submittedName>
        <fullName evidence="1">Glutamyl-tRNA(Gln) amidotransferase subunit B, chloroplastic/mitochondrial</fullName>
    </submittedName>
</protein>
<dbReference type="AlphaFoldDB" id="A0A0A9ZFF0"/>
<evidence type="ECO:0000313" key="1">
    <source>
        <dbReference type="EMBL" id="JAG42706.1"/>
    </source>
</evidence>
<reference evidence="1" key="1">
    <citation type="journal article" date="2014" name="PLoS ONE">
        <title>Transcriptome-Based Identification of ABC Transporters in the Western Tarnished Plant Bug Lygus hesperus.</title>
        <authorList>
            <person name="Hull J.J."/>
            <person name="Chaney K."/>
            <person name="Geib S.M."/>
            <person name="Fabrick J.A."/>
            <person name="Brent C.S."/>
            <person name="Walsh D."/>
            <person name="Lavine L.C."/>
        </authorList>
    </citation>
    <scope>NUCLEOTIDE SEQUENCE</scope>
</reference>
<evidence type="ECO:0000313" key="2">
    <source>
        <dbReference type="EMBL" id="JAQ10540.1"/>
    </source>
</evidence>
<reference evidence="1" key="2">
    <citation type="submission" date="2014-07" db="EMBL/GenBank/DDBJ databases">
        <authorList>
            <person name="Hull J."/>
        </authorList>
    </citation>
    <scope>NUCLEOTIDE SEQUENCE</scope>
</reference>
<reference evidence="2" key="3">
    <citation type="journal article" date="2016" name="Gigascience">
        <title>De novo construction of an expanded transcriptome assembly for the western tarnished plant bug, Lygus hesperus.</title>
        <authorList>
            <person name="Tassone E.E."/>
            <person name="Geib S.M."/>
            <person name="Hall B."/>
            <person name="Fabrick J.A."/>
            <person name="Brent C.S."/>
            <person name="Hull J.J."/>
        </authorList>
    </citation>
    <scope>NUCLEOTIDE SEQUENCE</scope>
</reference>
<sequence length="99" mass="11216">MTPQALKQQICNTSHEAVERSKEERKRYYQFVVMTQYLCDEVTRGSRHTLSIYTTTTTSTTTTIHNNDTNNVGNNSNTNKCNICLSSLPLLKARPCELG</sequence>
<dbReference type="EMBL" id="GBHO01000898">
    <property type="protein sequence ID" value="JAG42706.1"/>
    <property type="molecule type" value="Transcribed_RNA"/>
</dbReference>
<proteinExistence type="predicted"/>
<dbReference type="EMBL" id="GDHC01008089">
    <property type="protein sequence ID" value="JAQ10540.1"/>
    <property type="molecule type" value="Transcribed_RNA"/>
</dbReference>